<organism evidence="1 2">
    <name type="scientific">Dermacentor silvarum</name>
    <name type="common">Tick</name>
    <dbReference type="NCBI Taxonomy" id="543639"/>
    <lineage>
        <taxon>Eukaryota</taxon>
        <taxon>Metazoa</taxon>
        <taxon>Ecdysozoa</taxon>
        <taxon>Arthropoda</taxon>
        <taxon>Chelicerata</taxon>
        <taxon>Arachnida</taxon>
        <taxon>Acari</taxon>
        <taxon>Parasitiformes</taxon>
        <taxon>Ixodida</taxon>
        <taxon>Ixodoidea</taxon>
        <taxon>Ixodidae</taxon>
        <taxon>Rhipicephalinae</taxon>
        <taxon>Dermacentor</taxon>
    </lineage>
</organism>
<name>A0ACB8C8U2_DERSI</name>
<sequence>MAVAAHRGYDPTTLAWKNVPASTSEDSVPPTDIVDEGLFTVMTLRKRRQQSNTAKASDTDKAKSAKTPPKKKTSRVSWRPAAMPRNAAEDFTIVLKLRVTVDLKAAFQPACYCCGTVGHRPELCPHPNDQRCGHCGLVVGASEEGMTPHECKPSCLVCGEEHLTGSPACKAKFRRLQQTGGQHGGRGSLQQRPKHKTSDVTPEGHQSASATSTQDITGVTEDVIQDPRPGRPVFLAGEFPPLTSGGAPRQPAKKTSSQNAQLLVKIATLEAGSTPSTPASPPPPLPKITVAVPEPKPMCVAPSVSEPSNTEQRFQAIESAMTALVTQLTTMSKSIENLSNTVTHQVTSNIKTWLQDTNPRSRRASPLKDVNRPSKLSYTNDLAELSEDSESLLAQGTNVGAESIPATPNSHLYLETFEHLCAVGALQEPGNAVRLTGYNTFQRDPFTCLLVHKTLTAQEVDLDLSIPYSYTMVTILPLRRADPPVHILNIYCRPKLKKITFADTFTRALKIAGRDPLLIVGDFNAPSRLWGYRKEEMREAQRHLHRAFHNFHGSTTQLALSLRDRYLCTEQDPRGPEYHYAGRENSELDAPFQLHDLRAALAKMRRGTAPGRDKLTVKVLANLPDTAHQSLLEYINVICEGNGDAGQWRALPLSRTPGEMTVKRKTMDHPSWAVTLFPSYAREVDGDAEQKLDPTLMI</sequence>
<gene>
    <name evidence="1" type="ORF">HPB49_010867</name>
</gene>
<reference evidence="1" key="1">
    <citation type="submission" date="2020-05" db="EMBL/GenBank/DDBJ databases">
        <title>Large-scale comparative analyses of tick genomes elucidate their genetic diversity and vector capacities.</title>
        <authorList>
            <person name="Jia N."/>
            <person name="Wang J."/>
            <person name="Shi W."/>
            <person name="Du L."/>
            <person name="Sun Y."/>
            <person name="Zhan W."/>
            <person name="Jiang J."/>
            <person name="Wang Q."/>
            <person name="Zhang B."/>
            <person name="Ji P."/>
            <person name="Sakyi L.B."/>
            <person name="Cui X."/>
            <person name="Yuan T."/>
            <person name="Jiang B."/>
            <person name="Yang W."/>
            <person name="Lam T.T.-Y."/>
            <person name="Chang Q."/>
            <person name="Ding S."/>
            <person name="Wang X."/>
            <person name="Zhu J."/>
            <person name="Ruan X."/>
            <person name="Zhao L."/>
            <person name="Wei J."/>
            <person name="Que T."/>
            <person name="Du C."/>
            <person name="Cheng J."/>
            <person name="Dai P."/>
            <person name="Han X."/>
            <person name="Huang E."/>
            <person name="Gao Y."/>
            <person name="Liu J."/>
            <person name="Shao H."/>
            <person name="Ye R."/>
            <person name="Li L."/>
            <person name="Wei W."/>
            <person name="Wang X."/>
            <person name="Wang C."/>
            <person name="Yang T."/>
            <person name="Huo Q."/>
            <person name="Li W."/>
            <person name="Guo W."/>
            <person name="Chen H."/>
            <person name="Zhou L."/>
            <person name="Ni X."/>
            <person name="Tian J."/>
            <person name="Zhou Y."/>
            <person name="Sheng Y."/>
            <person name="Liu T."/>
            <person name="Pan Y."/>
            <person name="Xia L."/>
            <person name="Li J."/>
            <person name="Zhao F."/>
            <person name="Cao W."/>
        </authorList>
    </citation>
    <scope>NUCLEOTIDE SEQUENCE</scope>
    <source>
        <strain evidence="1">Dsil-2018</strain>
    </source>
</reference>
<keyword evidence="2" id="KW-1185">Reference proteome</keyword>
<dbReference type="EMBL" id="CM023477">
    <property type="protein sequence ID" value="KAH7937328.1"/>
    <property type="molecule type" value="Genomic_DNA"/>
</dbReference>
<protein>
    <submittedName>
        <fullName evidence="1">Uncharacterized protein</fullName>
    </submittedName>
</protein>
<accession>A0ACB8C8U2</accession>
<evidence type="ECO:0000313" key="2">
    <source>
        <dbReference type="Proteomes" id="UP000821865"/>
    </source>
</evidence>
<dbReference type="Proteomes" id="UP000821865">
    <property type="component" value="Chromosome 8"/>
</dbReference>
<evidence type="ECO:0000313" key="1">
    <source>
        <dbReference type="EMBL" id="KAH7937328.1"/>
    </source>
</evidence>
<comment type="caution">
    <text evidence="1">The sequence shown here is derived from an EMBL/GenBank/DDBJ whole genome shotgun (WGS) entry which is preliminary data.</text>
</comment>
<proteinExistence type="predicted"/>